<organism evidence="2 3">
    <name type="scientific">Pseudosporangium ferrugineum</name>
    <dbReference type="NCBI Taxonomy" id="439699"/>
    <lineage>
        <taxon>Bacteria</taxon>
        <taxon>Bacillati</taxon>
        <taxon>Actinomycetota</taxon>
        <taxon>Actinomycetes</taxon>
        <taxon>Micromonosporales</taxon>
        <taxon>Micromonosporaceae</taxon>
        <taxon>Pseudosporangium</taxon>
    </lineage>
</organism>
<gene>
    <name evidence="2" type="ORF">CLV70_10224</name>
</gene>
<dbReference type="PRINTS" id="PR00420">
    <property type="entry name" value="RNGMNOXGNASE"/>
</dbReference>
<dbReference type="PANTHER" id="PTHR43422:SF3">
    <property type="entry name" value="THIAMINE THIAZOLE SYNTHASE"/>
    <property type="match status" value="1"/>
</dbReference>
<proteinExistence type="predicted"/>
<evidence type="ECO:0000313" key="3">
    <source>
        <dbReference type="Proteomes" id="UP000239209"/>
    </source>
</evidence>
<dbReference type="EMBL" id="PVZG01000002">
    <property type="protein sequence ID" value="PRY31813.1"/>
    <property type="molecule type" value="Genomic_DNA"/>
</dbReference>
<dbReference type="SUPFAM" id="SSF51905">
    <property type="entry name" value="FAD/NAD(P)-binding domain"/>
    <property type="match status" value="1"/>
</dbReference>
<dbReference type="Proteomes" id="UP000239209">
    <property type="component" value="Unassembled WGS sequence"/>
</dbReference>
<sequence length="467" mass="49546">MASAARTFATIGSVEPPTGAPAGLDRVVVLGGSMAGLLAARVLADHAATVVVIERDTLTDVVAPRRGVPQGTQVHALLQAGGRQLERWFPGFDAGARAAGAQPISPQQWASYTDGVRKPVAPIGDALTATRPFLEQQVRERVRELPNVKIINGRVTGLDFNATEVTGVRYESDGDGGHEPADLVVDATGRASKVSDWLTAAGWDAPPMTRQITGINYATAFFRRPPGRPDIGAALCALTPAKGGDLAGVAFSAVENDRWIVMMGGYGTCRPGETAEDLIRRCRQDFPEPFGRAVSHGIIGDVITYRQADSRRRDWAKAGRLPARLLAVGDAVASFNPIYGQGMSSAALHASCLSMFLRSGPDLTAPARPFFDLQQVVVDAAWATSTAGDRARPSINLPPRGLERVRASLAGMVVEATTVDPVLALGFAKVTQMIEHPAVLATPGSLWRAWRARSVPRPRPVPPLEAA</sequence>
<dbReference type="AlphaFoldDB" id="A0A2T0SEP3"/>
<reference evidence="2 3" key="1">
    <citation type="submission" date="2018-03" db="EMBL/GenBank/DDBJ databases">
        <title>Genomic Encyclopedia of Archaeal and Bacterial Type Strains, Phase II (KMG-II): from individual species to whole genera.</title>
        <authorList>
            <person name="Goeker M."/>
        </authorList>
    </citation>
    <scope>NUCLEOTIDE SEQUENCE [LARGE SCALE GENOMIC DNA]</scope>
    <source>
        <strain evidence="2 3">DSM 45348</strain>
    </source>
</reference>
<feature type="domain" description="FAD-binding" evidence="1">
    <location>
        <begin position="27"/>
        <end position="354"/>
    </location>
</feature>
<accession>A0A2T0SEP3</accession>
<comment type="caution">
    <text evidence="2">The sequence shown here is derived from an EMBL/GenBank/DDBJ whole genome shotgun (WGS) entry which is preliminary data.</text>
</comment>
<dbReference type="PANTHER" id="PTHR43422">
    <property type="entry name" value="THIAMINE THIAZOLE SYNTHASE"/>
    <property type="match status" value="1"/>
</dbReference>
<keyword evidence="3" id="KW-1185">Reference proteome</keyword>
<dbReference type="Pfam" id="PF01494">
    <property type="entry name" value="FAD_binding_3"/>
    <property type="match status" value="1"/>
</dbReference>
<protein>
    <submittedName>
        <fullName evidence="2">2-polyprenyl-6-methoxyphenol hydroxylase-like FAD-dependent oxidoreductase</fullName>
    </submittedName>
</protein>
<dbReference type="InterPro" id="IPR036188">
    <property type="entry name" value="FAD/NAD-bd_sf"/>
</dbReference>
<dbReference type="GO" id="GO:0071949">
    <property type="term" value="F:FAD binding"/>
    <property type="evidence" value="ECO:0007669"/>
    <property type="project" value="InterPro"/>
</dbReference>
<evidence type="ECO:0000313" key="2">
    <source>
        <dbReference type="EMBL" id="PRY31813.1"/>
    </source>
</evidence>
<dbReference type="RefSeq" id="WP_106125065.1">
    <property type="nucleotide sequence ID" value="NZ_PVZG01000002.1"/>
</dbReference>
<name>A0A2T0SEP3_9ACTN</name>
<dbReference type="Gene3D" id="3.50.50.60">
    <property type="entry name" value="FAD/NAD(P)-binding domain"/>
    <property type="match status" value="1"/>
</dbReference>
<dbReference type="OrthoDB" id="9790035at2"/>
<dbReference type="InterPro" id="IPR002938">
    <property type="entry name" value="FAD-bd"/>
</dbReference>
<evidence type="ECO:0000259" key="1">
    <source>
        <dbReference type="Pfam" id="PF01494"/>
    </source>
</evidence>